<dbReference type="Proteomes" id="UP000215596">
    <property type="component" value="Unassembled WGS sequence"/>
</dbReference>
<sequence length="59" mass="7323">MNLQFTLTKGWVWGEMFYYLKRIAFLPFITELWIIFIYISFIHNRDILYVFRAKQLISI</sequence>
<organism evidence="2 3">
    <name type="scientific">Paenibacillus campinasensis</name>
    <dbReference type="NCBI Taxonomy" id="66347"/>
    <lineage>
        <taxon>Bacteria</taxon>
        <taxon>Bacillati</taxon>
        <taxon>Bacillota</taxon>
        <taxon>Bacilli</taxon>
        <taxon>Bacillales</taxon>
        <taxon>Paenibacillaceae</taxon>
        <taxon>Paenibacillus</taxon>
    </lineage>
</organism>
<proteinExistence type="predicted"/>
<evidence type="ECO:0000313" key="2">
    <source>
        <dbReference type="EMBL" id="PAD72877.1"/>
    </source>
</evidence>
<keyword evidence="1" id="KW-0472">Membrane</keyword>
<keyword evidence="1" id="KW-0812">Transmembrane</keyword>
<dbReference type="EMBL" id="NPBY01000074">
    <property type="protein sequence ID" value="PAD72877.1"/>
    <property type="molecule type" value="Genomic_DNA"/>
</dbReference>
<comment type="caution">
    <text evidence="2">The sequence shown here is derived from an EMBL/GenBank/DDBJ whole genome shotgun (WGS) entry which is preliminary data.</text>
</comment>
<protein>
    <submittedName>
        <fullName evidence="2">Uncharacterized protein</fullName>
    </submittedName>
</protein>
<accession>A0A268EIA5</accession>
<gene>
    <name evidence="2" type="ORF">CHH67_21465</name>
</gene>
<evidence type="ECO:0000256" key="1">
    <source>
        <dbReference type="SAM" id="Phobius"/>
    </source>
</evidence>
<reference evidence="2 3" key="1">
    <citation type="submission" date="2017-07" db="EMBL/GenBank/DDBJ databases">
        <title>Isolation and whole genome analysis of endospore-forming bacteria from heroin.</title>
        <authorList>
            <person name="Kalinowski J."/>
            <person name="Ahrens B."/>
            <person name="Al-Dilaimi A."/>
            <person name="Winkler A."/>
            <person name="Wibberg D."/>
            <person name="Schleenbecker U."/>
            <person name="Ruckert C."/>
            <person name="Wolfel R."/>
            <person name="Grass G."/>
        </authorList>
    </citation>
    <scope>NUCLEOTIDE SEQUENCE [LARGE SCALE GENOMIC DNA]</scope>
    <source>
        <strain evidence="2 3">7537-G1</strain>
    </source>
</reference>
<evidence type="ECO:0000313" key="3">
    <source>
        <dbReference type="Proteomes" id="UP000215596"/>
    </source>
</evidence>
<dbReference type="AlphaFoldDB" id="A0A268EIA5"/>
<feature type="transmembrane region" description="Helical" evidence="1">
    <location>
        <begin position="23"/>
        <end position="42"/>
    </location>
</feature>
<keyword evidence="1" id="KW-1133">Transmembrane helix</keyword>
<name>A0A268EIA5_9BACL</name>